<proteinExistence type="predicted"/>
<feature type="chain" id="PRO_5045725916" evidence="1">
    <location>
        <begin position="22"/>
        <end position="152"/>
    </location>
</feature>
<dbReference type="EMBL" id="JAXIVU010000002">
    <property type="protein sequence ID" value="MDY7218574.1"/>
    <property type="molecule type" value="Genomic_DNA"/>
</dbReference>
<feature type="signal peptide" evidence="1">
    <location>
        <begin position="1"/>
        <end position="21"/>
    </location>
</feature>
<dbReference type="Gene3D" id="3.30.310.70">
    <property type="entry name" value="TT1751-like domain"/>
    <property type="match status" value="1"/>
</dbReference>
<dbReference type="Pfam" id="PF03625">
    <property type="entry name" value="DUF302"/>
    <property type="match status" value="1"/>
</dbReference>
<dbReference type="PANTHER" id="PTHR38342">
    <property type="entry name" value="SLR5037 PROTEIN"/>
    <property type="match status" value="1"/>
</dbReference>
<comment type="caution">
    <text evidence="3">The sequence shown here is derived from an EMBL/GenBank/DDBJ whole genome shotgun (WGS) entry which is preliminary data.</text>
</comment>
<keyword evidence="4" id="KW-1185">Reference proteome</keyword>
<dbReference type="Proteomes" id="UP001294570">
    <property type="component" value="Unassembled WGS sequence"/>
</dbReference>
<keyword evidence="1" id="KW-0732">Signal</keyword>
<protein>
    <submittedName>
        <fullName evidence="3">DUF302 domain-containing protein</fullName>
    </submittedName>
</protein>
<accession>A0ABU5GNK8</accession>
<organism evidence="3 4">
    <name type="scientific">Denitrificimonas halotolerans</name>
    <dbReference type="NCBI Taxonomy" id="3098930"/>
    <lineage>
        <taxon>Bacteria</taxon>
        <taxon>Pseudomonadati</taxon>
        <taxon>Pseudomonadota</taxon>
        <taxon>Gammaproteobacteria</taxon>
        <taxon>Pseudomonadales</taxon>
        <taxon>Pseudomonadaceae</taxon>
        <taxon>Denitrificimonas</taxon>
    </lineage>
</organism>
<evidence type="ECO:0000313" key="4">
    <source>
        <dbReference type="Proteomes" id="UP001294570"/>
    </source>
</evidence>
<dbReference type="PROSITE" id="PS51257">
    <property type="entry name" value="PROKAR_LIPOPROTEIN"/>
    <property type="match status" value="1"/>
</dbReference>
<gene>
    <name evidence="3" type="ORF">TOI97_03125</name>
</gene>
<sequence>MKNFQYFAVLTLFTMLSCAQAADGLISIKSPYSAQTTLDKFEAIVQDKGLEVFSRIDHAAGAAQVGKQLRPTEVLIFGNPQGGTPLMECAQTMGIDLPLKALVWEDATGQVWLAYNDPVYLANRHQVGDCSAARNIQKALTEFVAATVGFDF</sequence>
<name>A0ABU5GNK8_9GAMM</name>
<dbReference type="SUPFAM" id="SSF103247">
    <property type="entry name" value="TT1751-like"/>
    <property type="match status" value="1"/>
</dbReference>
<evidence type="ECO:0000256" key="1">
    <source>
        <dbReference type="SAM" id="SignalP"/>
    </source>
</evidence>
<feature type="domain" description="DUF302" evidence="2">
    <location>
        <begin position="56"/>
        <end position="118"/>
    </location>
</feature>
<dbReference type="PANTHER" id="PTHR38342:SF2">
    <property type="entry name" value="INNER MEMBRANE OR EXPORTED"/>
    <property type="match status" value="1"/>
</dbReference>
<dbReference type="RefSeq" id="WP_321552663.1">
    <property type="nucleotide sequence ID" value="NZ_JAXIVU010000002.1"/>
</dbReference>
<reference evidence="3 4" key="1">
    <citation type="submission" date="2023-12" db="EMBL/GenBank/DDBJ databases">
        <title>Denitrificimonas halotolerans sp. nov.,a novel species isolated from landfill leachate.</title>
        <authorList>
            <person name="Wang S."/>
        </authorList>
    </citation>
    <scope>NUCLEOTIDE SEQUENCE [LARGE SCALE GENOMIC DNA]</scope>
    <source>
        <strain evidence="3 4">JX-1</strain>
    </source>
</reference>
<dbReference type="CDD" id="cd14797">
    <property type="entry name" value="DUF302"/>
    <property type="match status" value="1"/>
</dbReference>
<dbReference type="InterPro" id="IPR035923">
    <property type="entry name" value="TT1751-like_sf"/>
</dbReference>
<evidence type="ECO:0000259" key="2">
    <source>
        <dbReference type="Pfam" id="PF03625"/>
    </source>
</evidence>
<dbReference type="InterPro" id="IPR005180">
    <property type="entry name" value="DUF302"/>
</dbReference>
<evidence type="ECO:0000313" key="3">
    <source>
        <dbReference type="EMBL" id="MDY7218574.1"/>
    </source>
</evidence>